<accession>W2J633</accession>
<organism evidence="1 2">
    <name type="scientific">Phytophthora nicotianae</name>
    <name type="common">Potato buckeye rot agent</name>
    <name type="synonym">Phytophthora parasitica</name>
    <dbReference type="NCBI Taxonomy" id="4792"/>
    <lineage>
        <taxon>Eukaryota</taxon>
        <taxon>Sar</taxon>
        <taxon>Stramenopiles</taxon>
        <taxon>Oomycota</taxon>
        <taxon>Peronosporomycetes</taxon>
        <taxon>Peronosporales</taxon>
        <taxon>Peronosporaceae</taxon>
        <taxon>Phytophthora</taxon>
    </lineage>
</organism>
<sequence length="172" mass="19018">VNLDRRPPVPILLSSAHLVSSTQRATDNTLTSIQAMDYSPMDSQSSSFVVSSQLQPRVFSHKRRRNGAFTAVVQPEGEYDFVFSSVCESCCTTSGESSSDESDSTFEVEDEVEEEEALVAAKRRRRADLDGLKKSVRHMEAQVVDASAQLRDLAALVAQVVARRQLQKQLLV</sequence>
<evidence type="ECO:0000313" key="2">
    <source>
        <dbReference type="Proteomes" id="UP000053864"/>
    </source>
</evidence>
<reference evidence="1 2" key="1">
    <citation type="submission" date="2013-11" db="EMBL/GenBank/DDBJ databases">
        <title>The Genome Sequence of Phytophthora parasitica CJ05E6.</title>
        <authorList>
            <consortium name="The Broad Institute Genomics Platform"/>
            <person name="Russ C."/>
            <person name="Tyler B."/>
            <person name="Panabieres F."/>
            <person name="Shan W."/>
            <person name="Tripathy S."/>
            <person name="Grunwald N."/>
            <person name="Machado M."/>
            <person name="Johnson C.S."/>
            <person name="Arredondo F."/>
            <person name="Hong C."/>
            <person name="Coffey M."/>
            <person name="Young S.K."/>
            <person name="Zeng Q."/>
            <person name="Gargeya S."/>
            <person name="Fitzgerald M."/>
            <person name="Abouelleil A."/>
            <person name="Alvarado L."/>
            <person name="Chapman S.B."/>
            <person name="Gainer-Dewar J."/>
            <person name="Goldberg J."/>
            <person name="Griggs A."/>
            <person name="Gujja S."/>
            <person name="Hansen M."/>
            <person name="Howarth C."/>
            <person name="Imamovic A."/>
            <person name="Ireland A."/>
            <person name="Larimer J."/>
            <person name="McCowan C."/>
            <person name="Murphy C."/>
            <person name="Pearson M."/>
            <person name="Poon T.W."/>
            <person name="Priest M."/>
            <person name="Roberts A."/>
            <person name="Saif S."/>
            <person name="Shea T."/>
            <person name="Sykes S."/>
            <person name="Wortman J."/>
            <person name="Nusbaum C."/>
            <person name="Birren B."/>
        </authorList>
    </citation>
    <scope>NUCLEOTIDE SEQUENCE [LARGE SCALE GENOMIC DNA]</scope>
    <source>
        <strain evidence="1 2">CJ05E6</strain>
    </source>
</reference>
<name>W2J633_PHYNI</name>
<proteinExistence type="predicted"/>
<protein>
    <submittedName>
        <fullName evidence="1">Uncharacterized protein</fullName>
    </submittedName>
</protein>
<feature type="non-terminal residue" evidence="1">
    <location>
        <position position="1"/>
    </location>
</feature>
<dbReference type="Proteomes" id="UP000053864">
    <property type="component" value="Unassembled WGS sequence"/>
</dbReference>
<gene>
    <name evidence="1" type="ORF">L916_07154</name>
</gene>
<dbReference type="AlphaFoldDB" id="W2J633"/>
<dbReference type="VEuPathDB" id="FungiDB:PPTG_09900"/>
<dbReference type="EMBL" id="KI672473">
    <property type="protein sequence ID" value="ETL41935.1"/>
    <property type="molecule type" value="Genomic_DNA"/>
</dbReference>
<evidence type="ECO:0000313" key="1">
    <source>
        <dbReference type="EMBL" id="ETL41935.1"/>
    </source>
</evidence>